<proteinExistence type="inferred from homology"/>
<dbReference type="STRING" id="1121298.SAMN05444401_2959"/>
<comment type="similarity">
    <text evidence="1">Belongs to the WXG100 family.</text>
</comment>
<dbReference type="AlphaFoldDB" id="A0A1M6J5Q8"/>
<sequence length="100" mass="11428">MARTIVVDPAKLETASQKMDGQASDYERQYKQLFSEVDGMGAAWQGADNMAFVNQIKGFMDDFQQMVALMRQYSEFLKQSAKVYKDTQNETITQAKRLTN</sequence>
<evidence type="ECO:0000313" key="2">
    <source>
        <dbReference type="EMBL" id="SHJ42045.1"/>
    </source>
</evidence>
<name>A0A1M6J5Q8_9CLOT</name>
<dbReference type="SUPFAM" id="SSF140453">
    <property type="entry name" value="EsxAB dimer-like"/>
    <property type="match status" value="1"/>
</dbReference>
<reference evidence="2 3" key="1">
    <citation type="submission" date="2016-11" db="EMBL/GenBank/DDBJ databases">
        <authorList>
            <person name="Jaros S."/>
            <person name="Januszkiewicz K."/>
            <person name="Wedrychowicz H."/>
        </authorList>
    </citation>
    <scope>NUCLEOTIDE SEQUENCE [LARGE SCALE GENOMIC DNA]</scope>
    <source>
        <strain evidence="2 3">DSM 21864</strain>
    </source>
</reference>
<evidence type="ECO:0000313" key="3">
    <source>
        <dbReference type="Proteomes" id="UP000184080"/>
    </source>
</evidence>
<organism evidence="2 3">
    <name type="scientific">Clostridium amylolyticum</name>
    <dbReference type="NCBI Taxonomy" id="1121298"/>
    <lineage>
        <taxon>Bacteria</taxon>
        <taxon>Bacillati</taxon>
        <taxon>Bacillota</taxon>
        <taxon>Clostridia</taxon>
        <taxon>Eubacteriales</taxon>
        <taxon>Clostridiaceae</taxon>
        <taxon>Clostridium</taxon>
    </lineage>
</organism>
<keyword evidence="3" id="KW-1185">Reference proteome</keyword>
<dbReference type="RefSeq" id="WP_073008257.1">
    <property type="nucleotide sequence ID" value="NZ_FQZO01000005.1"/>
</dbReference>
<dbReference type="OrthoDB" id="1768896at2"/>
<protein>
    <recommendedName>
        <fullName evidence="1">ESAT-6-like protein</fullName>
    </recommendedName>
</protein>
<dbReference type="InterPro" id="IPR010310">
    <property type="entry name" value="T7SS_ESAT-6-like"/>
</dbReference>
<dbReference type="InterPro" id="IPR036689">
    <property type="entry name" value="ESAT-6-like_sf"/>
</dbReference>
<dbReference type="Pfam" id="PF06013">
    <property type="entry name" value="WXG100"/>
    <property type="match status" value="1"/>
</dbReference>
<accession>A0A1M6J5Q8</accession>
<dbReference type="NCBIfam" id="TIGR03930">
    <property type="entry name" value="WXG100_ESAT6"/>
    <property type="match status" value="1"/>
</dbReference>
<dbReference type="Gene3D" id="1.10.287.1060">
    <property type="entry name" value="ESAT-6-like"/>
    <property type="match status" value="1"/>
</dbReference>
<gene>
    <name evidence="2" type="ORF">SAMN05444401_2959</name>
</gene>
<evidence type="ECO:0000256" key="1">
    <source>
        <dbReference type="RuleBase" id="RU362001"/>
    </source>
</evidence>
<dbReference type="Proteomes" id="UP000184080">
    <property type="component" value="Unassembled WGS sequence"/>
</dbReference>
<dbReference type="EMBL" id="FQZO01000005">
    <property type="protein sequence ID" value="SHJ42045.1"/>
    <property type="molecule type" value="Genomic_DNA"/>
</dbReference>